<keyword evidence="3" id="KW-1185">Reference proteome</keyword>
<organism evidence="2 3">
    <name type="scientific">Talaromyces stipitatus (strain ATCC 10500 / CBS 375.48 / QM 6759 / NRRL 1006)</name>
    <name type="common">Penicillium stipitatum</name>
    <dbReference type="NCBI Taxonomy" id="441959"/>
    <lineage>
        <taxon>Eukaryota</taxon>
        <taxon>Fungi</taxon>
        <taxon>Dikarya</taxon>
        <taxon>Ascomycota</taxon>
        <taxon>Pezizomycotina</taxon>
        <taxon>Eurotiomycetes</taxon>
        <taxon>Eurotiomycetidae</taxon>
        <taxon>Eurotiales</taxon>
        <taxon>Trichocomaceae</taxon>
        <taxon>Talaromyces</taxon>
        <taxon>Talaromyces sect. Talaromyces</taxon>
    </lineage>
</organism>
<sequence length="259" mass="26981">MAVKNPSPPFISGSASQGRAWNSTAILPTDVPSRSSHRETTSNSYSQPESATETRSLSFYFGAPSATSGLYESDAESATNEPFAFPGFSASSITLARTISSTSLFTSRTSSDKSMLVAGLPIEKVSLIVTSTTRGSSSVIFSASGTDSLEGPPRGLPTLSCAYCSGGLHPDSEVDFGVEDFGISSRSSSFGQQTGGTSVLRESGEVLIPVTVTSLAAQIWWLTEPTYYNDAAVAAVFPTTLSTPQETISVNPGITTPTV</sequence>
<dbReference type="InParanoid" id="B8M4D7"/>
<feature type="compositionally biased region" description="Polar residues" evidence="1">
    <location>
        <begin position="41"/>
        <end position="51"/>
    </location>
</feature>
<evidence type="ECO:0000313" key="3">
    <source>
        <dbReference type="Proteomes" id="UP000001745"/>
    </source>
</evidence>
<proteinExistence type="predicted"/>
<dbReference type="AlphaFoldDB" id="B8M4D7"/>
<accession>B8M4D7</accession>
<evidence type="ECO:0000313" key="2">
    <source>
        <dbReference type="EMBL" id="EED19132.1"/>
    </source>
</evidence>
<name>B8M4D7_TALSN</name>
<protein>
    <submittedName>
        <fullName evidence="2">Uncharacterized protein</fullName>
    </submittedName>
</protein>
<dbReference type="Proteomes" id="UP000001745">
    <property type="component" value="Unassembled WGS sequence"/>
</dbReference>
<gene>
    <name evidence="2" type="ORF">TSTA_024560</name>
</gene>
<reference evidence="3" key="1">
    <citation type="journal article" date="2015" name="Genome Announc.">
        <title>Genome sequence of the AIDS-associated pathogen Penicillium marneffei (ATCC18224) and its near taxonomic relative Talaromyces stipitatus (ATCC10500).</title>
        <authorList>
            <person name="Nierman W.C."/>
            <person name="Fedorova-Abrams N.D."/>
            <person name="Andrianopoulos A."/>
        </authorList>
    </citation>
    <scope>NUCLEOTIDE SEQUENCE [LARGE SCALE GENOMIC DNA]</scope>
    <source>
        <strain evidence="3">ATCC 10500 / CBS 375.48 / QM 6759 / NRRL 1006</strain>
    </source>
</reference>
<evidence type="ECO:0000256" key="1">
    <source>
        <dbReference type="SAM" id="MobiDB-lite"/>
    </source>
</evidence>
<dbReference type="EMBL" id="EQ962654">
    <property type="protein sequence ID" value="EED19132.1"/>
    <property type="molecule type" value="Genomic_DNA"/>
</dbReference>
<dbReference type="VEuPathDB" id="FungiDB:TSTA_024560"/>
<dbReference type="RefSeq" id="XP_002479566.1">
    <property type="nucleotide sequence ID" value="XM_002479521.1"/>
</dbReference>
<dbReference type="GeneID" id="8097987"/>
<feature type="compositionally biased region" description="Polar residues" evidence="1">
    <location>
        <begin position="13"/>
        <end position="26"/>
    </location>
</feature>
<feature type="region of interest" description="Disordered" evidence="1">
    <location>
        <begin position="1"/>
        <end position="51"/>
    </location>
</feature>
<dbReference type="HOGENOM" id="CLU_1074328_0_0_1"/>